<dbReference type="PANTHER" id="PTHR45900:SF1">
    <property type="entry name" value="MITOCHONDRIAL DNA REPAIR PROTEIN RECA HOMOLOG-RELATED"/>
    <property type="match status" value="1"/>
</dbReference>
<evidence type="ECO:0000256" key="1">
    <source>
        <dbReference type="ARBA" id="ARBA00009391"/>
    </source>
</evidence>
<evidence type="ECO:0000256" key="3">
    <source>
        <dbReference type="ARBA" id="ARBA00022840"/>
    </source>
</evidence>
<dbReference type="GO" id="GO:0003697">
    <property type="term" value="F:single-stranded DNA binding"/>
    <property type="evidence" value="ECO:0007669"/>
    <property type="project" value="InterPro"/>
</dbReference>
<dbReference type="EMBL" id="MN908687">
    <property type="protein sequence ID" value="QIG58365.1"/>
    <property type="molecule type" value="Genomic_DNA"/>
</dbReference>
<gene>
    <name evidence="6" type="primary">214</name>
    <name evidence="6" type="ORF">SEA_SKOG_213</name>
</gene>
<evidence type="ECO:0000313" key="7">
    <source>
        <dbReference type="Proteomes" id="UP000503093"/>
    </source>
</evidence>
<evidence type="ECO:0000256" key="2">
    <source>
        <dbReference type="ARBA" id="ARBA00022741"/>
    </source>
</evidence>
<dbReference type="GO" id="GO:0008094">
    <property type="term" value="F:ATP-dependent activity, acting on DNA"/>
    <property type="evidence" value="ECO:0007669"/>
    <property type="project" value="InterPro"/>
</dbReference>
<keyword evidence="4" id="KW-0233">DNA recombination</keyword>
<dbReference type="InterPro" id="IPR049428">
    <property type="entry name" value="RecA-like_N"/>
</dbReference>
<keyword evidence="7" id="KW-1185">Reference proteome</keyword>
<comment type="similarity">
    <text evidence="1">Belongs to the RecA family.</text>
</comment>
<keyword evidence="2" id="KW-0547">Nucleotide-binding</keyword>
<dbReference type="KEGG" id="vg:64766695"/>
<dbReference type="SUPFAM" id="SSF52540">
    <property type="entry name" value="P-loop containing nucleoside triphosphate hydrolases"/>
    <property type="match status" value="1"/>
</dbReference>
<evidence type="ECO:0000259" key="5">
    <source>
        <dbReference type="PROSITE" id="PS50163"/>
    </source>
</evidence>
<dbReference type="PANTHER" id="PTHR45900">
    <property type="entry name" value="RECA"/>
    <property type="match status" value="1"/>
</dbReference>
<dbReference type="GO" id="GO:0005524">
    <property type="term" value="F:ATP binding"/>
    <property type="evidence" value="ECO:0007669"/>
    <property type="project" value="UniProtKB-KW"/>
</dbReference>
<accession>A0A6G6XKI1</accession>
<protein>
    <submittedName>
        <fullName evidence="6">RecA-like DNA recombinase</fullName>
    </submittedName>
</protein>
<proteinExistence type="inferred from homology"/>
<dbReference type="RefSeq" id="YP_010059463.1">
    <property type="nucleotide sequence ID" value="NC_054725.1"/>
</dbReference>
<evidence type="ECO:0000313" key="6">
    <source>
        <dbReference type="EMBL" id="QIG58365.1"/>
    </source>
</evidence>
<dbReference type="PRINTS" id="PR00142">
    <property type="entry name" value="RECA"/>
</dbReference>
<dbReference type="Gene3D" id="3.40.50.300">
    <property type="entry name" value="P-loop containing nucleotide triphosphate hydrolases"/>
    <property type="match status" value="1"/>
</dbReference>
<dbReference type="Pfam" id="PF00154">
    <property type="entry name" value="RecA_N"/>
    <property type="match status" value="1"/>
</dbReference>
<keyword evidence="3" id="KW-0067">ATP-binding</keyword>
<dbReference type="GeneID" id="64766695"/>
<organism evidence="6 7">
    <name type="scientific">Gordonia phage Skog</name>
    <dbReference type="NCBI Taxonomy" id="2704033"/>
    <lineage>
        <taxon>Viruses</taxon>
        <taxon>Duplodnaviria</taxon>
        <taxon>Heunggongvirae</taxon>
        <taxon>Uroviricota</taxon>
        <taxon>Caudoviricetes</taxon>
        <taxon>Skogvirus</taxon>
        <taxon>Skogvirus Skog</taxon>
    </lineage>
</organism>
<dbReference type="GO" id="GO:0006281">
    <property type="term" value="P:DNA repair"/>
    <property type="evidence" value="ECO:0007669"/>
    <property type="project" value="InterPro"/>
</dbReference>
<evidence type="ECO:0000256" key="4">
    <source>
        <dbReference type="ARBA" id="ARBA00023172"/>
    </source>
</evidence>
<dbReference type="GO" id="GO:0006310">
    <property type="term" value="P:DNA recombination"/>
    <property type="evidence" value="ECO:0007669"/>
    <property type="project" value="UniProtKB-KW"/>
</dbReference>
<dbReference type="InterPro" id="IPR027417">
    <property type="entry name" value="P-loop_NTPase"/>
</dbReference>
<name>A0A6G6XKI1_9CAUD</name>
<dbReference type="PROSITE" id="PS50163">
    <property type="entry name" value="RECA_3"/>
    <property type="match status" value="1"/>
</dbReference>
<sequence>MSTAADRELDKVMSKINDRYGENSIMMASEVPVREPIPSGTLALDFAIGIGGLPPDRIIEVAGAEGCGKTTLGLLTMCQFLDAQPKRTALILDTEHKLTMSWVEKIVGSERMKRVRLAWPEHVQQATNMFREMVSTGHVCFVLYDSIGGTPDQAVTEKDAEIGEMGGNARGVTRFARIAAGLVQKHNCLLFGINQVREDMEGYRRHITPGGRAWGHHCIVRVKLKKSTTEKAEAVIDGEKMPVGFVVQAQIMKNQLAPPGRTAKWWFYNVETDEHEFGIDTLEEMVRIGIAVGVIERKGAYYLHEKLPGGKVQGRAGLVDVVRDTPEVRDLIVGDILAAITRDRSVSKVAPIEEGAEA</sequence>
<dbReference type="Proteomes" id="UP000503093">
    <property type="component" value="Segment"/>
</dbReference>
<dbReference type="InterPro" id="IPR020587">
    <property type="entry name" value="RecA_monomer-monomer_interface"/>
</dbReference>
<dbReference type="InterPro" id="IPR013765">
    <property type="entry name" value="DNA_recomb/repair_RecA"/>
</dbReference>
<feature type="domain" description="RecA family profile 2" evidence="5">
    <location>
        <begin position="188"/>
        <end position="284"/>
    </location>
</feature>
<reference evidence="6 7" key="1">
    <citation type="submission" date="2020-01" db="EMBL/GenBank/DDBJ databases">
        <authorList>
            <person name="Alvaro L.E."/>
            <person name="Baker K.N."/>
            <person name="Baxter I.S."/>
            <person name="Brown M.R."/>
            <person name="Driscoll K.D."/>
            <person name="Elrubaie J.M."/>
            <person name="Feith S.L."/>
            <person name="Indihar D.F."/>
            <person name="Knoch V.T."/>
            <person name="Koirtyohann K.M."/>
            <person name="Kratz M.A."/>
            <person name="Lear A.H."/>
            <person name="Lindblom K.E."/>
            <person name="Marcus E.R."/>
            <person name="Murphy M.E."/>
            <person name="Sensor R."/>
            <person name="Sherman S.J."/>
            <person name="Swift V.R."/>
            <person name="White K.E."/>
            <person name="Wills S.J."/>
            <person name="Gatt S.M."/>
            <person name="Lohbauer S.A."/>
            <person name="Power T.R."/>
            <person name="Rosales K.A."/>
            <person name="Sisson B.M."/>
            <person name="Isern S."/>
            <person name="Michael S.F."/>
            <person name="Sunnen C.N."/>
            <person name="Garlena R.A."/>
            <person name="Russell D.A."/>
            <person name="Pope W.H."/>
            <person name="Jacobs-Sera D."/>
            <person name="Hatfull G.F."/>
        </authorList>
    </citation>
    <scope>NUCLEOTIDE SEQUENCE [LARGE SCALE GENOMIC DNA]</scope>
</reference>